<feature type="region of interest" description="Disordered" evidence="1">
    <location>
        <begin position="61"/>
        <end position="88"/>
    </location>
</feature>
<proteinExistence type="predicted"/>
<reference evidence="2" key="1">
    <citation type="submission" date="2023-06" db="EMBL/GenBank/DDBJ databases">
        <authorList>
            <person name="Delattre M."/>
        </authorList>
    </citation>
    <scope>NUCLEOTIDE SEQUENCE</scope>
    <source>
        <strain evidence="2">AF72</strain>
    </source>
</reference>
<feature type="region of interest" description="Disordered" evidence="1">
    <location>
        <begin position="1"/>
        <end position="27"/>
    </location>
</feature>
<dbReference type="Proteomes" id="UP001177023">
    <property type="component" value="Unassembled WGS sequence"/>
</dbReference>
<evidence type="ECO:0000313" key="2">
    <source>
        <dbReference type="EMBL" id="CAJ0557301.1"/>
    </source>
</evidence>
<accession>A0AA36FQ30</accession>
<name>A0AA36FQ30_9BILA</name>
<sequence>MRTILSDKALPSGPLGGGSLPALRRGNRRVAPGHRGFADNDLLIVGVNLHLRIRCHDMGLDPHRARNHRHRGVAGIVRRHDVGPRHGS</sequence>
<evidence type="ECO:0000313" key="3">
    <source>
        <dbReference type="Proteomes" id="UP001177023"/>
    </source>
</evidence>
<gene>
    <name evidence="2" type="ORF">MSPICULIGERA_LOCUS59</name>
</gene>
<keyword evidence="3" id="KW-1185">Reference proteome</keyword>
<dbReference type="AlphaFoldDB" id="A0AA36FQ30"/>
<feature type="compositionally biased region" description="Basic and acidic residues" evidence="1">
    <location>
        <begin position="78"/>
        <end position="88"/>
    </location>
</feature>
<feature type="non-terminal residue" evidence="2">
    <location>
        <position position="88"/>
    </location>
</feature>
<organism evidence="2 3">
    <name type="scientific">Mesorhabditis spiculigera</name>
    <dbReference type="NCBI Taxonomy" id="96644"/>
    <lineage>
        <taxon>Eukaryota</taxon>
        <taxon>Metazoa</taxon>
        <taxon>Ecdysozoa</taxon>
        <taxon>Nematoda</taxon>
        <taxon>Chromadorea</taxon>
        <taxon>Rhabditida</taxon>
        <taxon>Rhabditina</taxon>
        <taxon>Rhabditomorpha</taxon>
        <taxon>Rhabditoidea</taxon>
        <taxon>Rhabditidae</taxon>
        <taxon>Mesorhabditinae</taxon>
        <taxon>Mesorhabditis</taxon>
    </lineage>
</organism>
<dbReference type="EMBL" id="CATQJA010000002">
    <property type="protein sequence ID" value="CAJ0557301.1"/>
    <property type="molecule type" value="Genomic_DNA"/>
</dbReference>
<protein>
    <submittedName>
        <fullName evidence="2">Uncharacterized protein</fullName>
    </submittedName>
</protein>
<comment type="caution">
    <text evidence="2">The sequence shown here is derived from an EMBL/GenBank/DDBJ whole genome shotgun (WGS) entry which is preliminary data.</text>
</comment>
<evidence type="ECO:0000256" key="1">
    <source>
        <dbReference type="SAM" id="MobiDB-lite"/>
    </source>
</evidence>